<name>A0A328AAL8_9CAUL</name>
<evidence type="ECO:0000256" key="2">
    <source>
        <dbReference type="ARBA" id="ARBA00022692"/>
    </source>
</evidence>
<feature type="transmembrane region" description="Helical" evidence="5">
    <location>
        <begin position="48"/>
        <end position="70"/>
    </location>
</feature>
<proteinExistence type="predicted"/>
<accession>A0A328AAL8</accession>
<feature type="transmembrane region" description="Helical" evidence="5">
    <location>
        <begin position="99"/>
        <end position="119"/>
    </location>
</feature>
<comment type="caution">
    <text evidence="6">The sequence shown here is derived from an EMBL/GenBank/DDBJ whole genome shotgun (WGS) entry which is preliminary data.</text>
</comment>
<keyword evidence="7" id="KW-1185">Reference proteome</keyword>
<evidence type="ECO:0000256" key="4">
    <source>
        <dbReference type="ARBA" id="ARBA00023136"/>
    </source>
</evidence>
<keyword evidence="4 5" id="KW-0472">Membrane</keyword>
<evidence type="ECO:0000256" key="1">
    <source>
        <dbReference type="ARBA" id="ARBA00004141"/>
    </source>
</evidence>
<dbReference type="AlphaFoldDB" id="A0A328AAL8"/>
<evidence type="ECO:0000256" key="5">
    <source>
        <dbReference type="SAM" id="Phobius"/>
    </source>
</evidence>
<keyword evidence="3 5" id="KW-1133">Transmembrane helix</keyword>
<protein>
    <submittedName>
        <fullName evidence="6">DoxX family protein</fullName>
    </submittedName>
</protein>
<feature type="transmembrane region" description="Helical" evidence="5">
    <location>
        <begin position="75"/>
        <end position="93"/>
    </location>
</feature>
<feature type="transmembrane region" description="Helical" evidence="5">
    <location>
        <begin position="12"/>
        <end position="28"/>
    </location>
</feature>
<dbReference type="Pfam" id="PF13564">
    <property type="entry name" value="DoxX_2"/>
    <property type="match status" value="1"/>
</dbReference>
<sequence length="138" mass="15160">MDAPGLRANAQVWTGRIMSGLFVAFMLMDMSMKLMRMPQVEDYGRQLGLPAGSGFGIGVGELFITALYLYPRTSVLGAVLVAAFMGGTVAVHWTHGDPLFSHVLFGVYLALLAWGGLWLREPRLRALLPMGTAEFRRK</sequence>
<dbReference type="EMBL" id="QFYQ01000002">
    <property type="protein sequence ID" value="RAK51732.1"/>
    <property type="molecule type" value="Genomic_DNA"/>
</dbReference>
<dbReference type="OrthoDB" id="9811373at2"/>
<gene>
    <name evidence="6" type="ORF">DJ017_18040</name>
</gene>
<evidence type="ECO:0000256" key="3">
    <source>
        <dbReference type="ARBA" id="ARBA00022989"/>
    </source>
</evidence>
<organism evidence="6 7">
    <name type="scientific">Phenylobacterium soli</name>
    <dbReference type="NCBI Taxonomy" id="2170551"/>
    <lineage>
        <taxon>Bacteria</taxon>
        <taxon>Pseudomonadati</taxon>
        <taxon>Pseudomonadota</taxon>
        <taxon>Alphaproteobacteria</taxon>
        <taxon>Caulobacterales</taxon>
        <taxon>Caulobacteraceae</taxon>
        <taxon>Phenylobacterium</taxon>
    </lineage>
</organism>
<dbReference type="InterPro" id="IPR032808">
    <property type="entry name" value="DoxX"/>
</dbReference>
<keyword evidence="2 5" id="KW-0812">Transmembrane</keyword>
<comment type="subcellular location">
    <subcellularLocation>
        <location evidence="1">Membrane</location>
        <topology evidence="1">Multi-pass membrane protein</topology>
    </subcellularLocation>
</comment>
<reference evidence="7" key="1">
    <citation type="submission" date="2018-05" db="EMBL/GenBank/DDBJ databases">
        <authorList>
            <person name="Li X."/>
        </authorList>
    </citation>
    <scope>NUCLEOTIDE SEQUENCE [LARGE SCALE GENOMIC DNA]</scope>
    <source>
        <strain evidence="7">LX32</strain>
    </source>
</reference>
<evidence type="ECO:0000313" key="6">
    <source>
        <dbReference type="EMBL" id="RAK51732.1"/>
    </source>
</evidence>
<dbReference type="Proteomes" id="UP000249254">
    <property type="component" value="Unassembled WGS sequence"/>
</dbReference>
<dbReference type="GO" id="GO:0016020">
    <property type="term" value="C:membrane"/>
    <property type="evidence" value="ECO:0007669"/>
    <property type="project" value="UniProtKB-SubCell"/>
</dbReference>
<evidence type="ECO:0000313" key="7">
    <source>
        <dbReference type="Proteomes" id="UP000249254"/>
    </source>
</evidence>